<protein>
    <submittedName>
        <fullName evidence="8">Uncharacterized protein</fullName>
    </submittedName>
</protein>
<evidence type="ECO:0000256" key="2">
    <source>
        <dbReference type="ARBA" id="ARBA00004586"/>
    </source>
</evidence>
<dbReference type="OrthoDB" id="273988at2"/>
<dbReference type="KEGG" id="niy:FQ775_19905"/>
<keyword evidence="4" id="KW-0256">Endoplasmic reticulum</keyword>
<evidence type="ECO:0000256" key="6">
    <source>
        <dbReference type="ARBA" id="ARBA00023136"/>
    </source>
</evidence>
<keyword evidence="3 7" id="KW-0812">Transmembrane</keyword>
<feature type="transmembrane region" description="Helical" evidence="7">
    <location>
        <begin position="294"/>
        <end position="322"/>
    </location>
</feature>
<dbReference type="Pfam" id="PF07787">
    <property type="entry name" value="TMEM43"/>
    <property type="match status" value="1"/>
</dbReference>
<proteinExistence type="predicted"/>
<dbReference type="GO" id="GO:0012505">
    <property type="term" value="C:endomembrane system"/>
    <property type="evidence" value="ECO:0007669"/>
    <property type="project" value="UniProtKB-SubCell"/>
</dbReference>
<feature type="transmembrane region" description="Helical" evidence="7">
    <location>
        <begin position="334"/>
        <end position="356"/>
    </location>
</feature>
<dbReference type="PANTHER" id="PTHR13416">
    <property type="match status" value="1"/>
</dbReference>
<sequence length="391" mass="41801">MSDSYTEVTRRSWFSRIRSSFGGIVFGILLVLFMIVALFWNEGRAVQTARSLAEGAGIVVSVPAELIDAANEGELVHVTGPVTTEENPADLAFGITAEGVRLERAVEMYQWKQNASSETKKELGGGEETVTTYTYERAWSSQPIDSASFKQPDGHRNPPMRYRSEDFQVNAAKLGAFDLDGQVLSRIGGARDVPITPGLLPSIRGSFTGPEPIGVADGRIYLGANPSSPAIGDYRIAYALVPLGTISLVARQTGSTFAPYQTEAGDRLLMVESGAVPADQMFADAISGNKVLTWVLRAVGLMLLMVGFSLMMGPIGVIADVIPFLGNIVRMGTGALAFVLAVVVGTATIAVAWFWYRPLLSIALIVGGLAITWLVGYLGKRRQAPADAKPA</sequence>
<evidence type="ECO:0000313" key="8">
    <source>
        <dbReference type="EMBL" id="QDZ02451.1"/>
    </source>
</evidence>
<comment type="subcellular location">
    <subcellularLocation>
        <location evidence="1">Endomembrane system</location>
        <topology evidence="1">Multi-pass membrane protein</topology>
    </subcellularLocation>
    <subcellularLocation>
        <location evidence="2">Endoplasmic reticulum membrane</location>
    </subcellularLocation>
</comment>
<keyword evidence="6 7" id="KW-0472">Membrane</keyword>
<dbReference type="InterPro" id="IPR012430">
    <property type="entry name" value="TMEM43_fam"/>
</dbReference>
<keyword evidence="9" id="KW-1185">Reference proteome</keyword>
<evidence type="ECO:0000313" key="9">
    <source>
        <dbReference type="Proteomes" id="UP000321389"/>
    </source>
</evidence>
<reference evidence="8" key="1">
    <citation type="submission" date="2020-04" db="EMBL/GenBank/DDBJ databases">
        <title>Nitratireductor sp. nov. isolated from mangrove soil.</title>
        <authorList>
            <person name="Ye Y."/>
        </authorList>
    </citation>
    <scope>NUCLEOTIDE SEQUENCE</scope>
    <source>
        <strain evidence="8">SY7</strain>
    </source>
</reference>
<feature type="transmembrane region" description="Helical" evidence="7">
    <location>
        <begin position="21"/>
        <end position="40"/>
    </location>
</feature>
<evidence type="ECO:0000256" key="3">
    <source>
        <dbReference type="ARBA" id="ARBA00022692"/>
    </source>
</evidence>
<dbReference type="PANTHER" id="PTHR13416:SF2">
    <property type="entry name" value="TRANSMEMBRANE PROTEIN 43"/>
    <property type="match status" value="1"/>
</dbReference>
<evidence type="ECO:0000256" key="7">
    <source>
        <dbReference type="SAM" id="Phobius"/>
    </source>
</evidence>
<keyword evidence="5 7" id="KW-1133">Transmembrane helix</keyword>
<dbReference type="EMBL" id="CP042301">
    <property type="protein sequence ID" value="QDZ02451.1"/>
    <property type="molecule type" value="Genomic_DNA"/>
</dbReference>
<evidence type="ECO:0000256" key="1">
    <source>
        <dbReference type="ARBA" id="ARBA00004127"/>
    </source>
</evidence>
<accession>A0A5B8L382</accession>
<evidence type="ECO:0000256" key="4">
    <source>
        <dbReference type="ARBA" id="ARBA00022824"/>
    </source>
</evidence>
<name>A0A5B8L382_9HYPH</name>
<feature type="transmembrane region" description="Helical" evidence="7">
    <location>
        <begin position="362"/>
        <end position="379"/>
    </location>
</feature>
<evidence type="ECO:0000256" key="5">
    <source>
        <dbReference type="ARBA" id="ARBA00022989"/>
    </source>
</evidence>
<dbReference type="AlphaFoldDB" id="A0A5B8L382"/>
<dbReference type="GO" id="GO:0006629">
    <property type="term" value="P:lipid metabolic process"/>
    <property type="evidence" value="ECO:0007669"/>
    <property type="project" value="TreeGrafter"/>
</dbReference>
<dbReference type="Proteomes" id="UP000321389">
    <property type="component" value="Chromosome"/>
</dbReference>
<dbReference type="RefSeq" id="WP_146301088.1">
    <property type="nucleotide sequence ID" value="NZ_CP042301.2"/>
</dbReference>
<gene>
    <name evidence="8" type="ORF">FQ775_19905</name>
</gene>
<organism evidence="8 9">
    <name type="scientific">Nitratireductor mangrovi</name>
    <dbReference type="NCBI Taxonomy" id="2599600"/>
    <lineage>
        <taxon>Bacteria</taxon>
        <taxon>Pseudomonadati</taxon>
        <taxon>Pseudomonadota</taxon>
        <taxon>Alphaproteobacteria</taxon>
        <taxon>Hyphomicrobiales</taxon>
        <taxon>Phyllobacteriaceae</taxon>
        <taxon>Nitratireductor</taxon>
    </lineage>
</organism>
<dbReference type="GO" id="GO:0071763">
    <property type="term" value="P:nuclear membrane organization"/>
    <property type="evidence" value="ECO:0007669"/>
    <property type="project" value="TreeGrafter"/>
</dbReference>